<sequence length="58" mass="6615">MHIESHASSRVLPHLICQNHLMIQSEEERAIRSLDGKMNLGISVNYLEQSQTGSCRKH</sequence>
<organism evidence="1">
    <name type="scientific">Zea mays</name>
    <name type="common">Maize</name>
    <dbReference type="NCBI Taxonomy" id="4577"/>
    <lineage>
        <taxon>Eukaryota</taxon>
        <taxon>Viridiplantae</taxon>
        <taxon>Streptophyta</taxon>
        <taxon>Embryophyta</taxon>
        <taxon>Tracheophyta</taxon>
        <taxon>Spermatophyta</taxon>
        <taxon>Magnoliopsida</taxon>
        <taxon>Liliopsida</taxon>
        <taxon>Poales</taxon>
        <taxon>Poaceae</taxon>
        <taxon>PACMAD clade</taxon>
        <taxon>Panicoideae</taxon>
        <taxon>Andropogonodae</taxon>
        <taxon>Andropogoneae</taxon>
        <taxon>Tripsacinae</taxon>
        <taxon>Zea</taxon>
    </lineage>
</organism>
<proteinExistence type="evidence at transcript level"/>
<evidence type="ECO:0000313" key="1">
    <source>
        <dbReference type="EMBL" id="ACN25802.1"/>
    </source>
</evidence>
<accession>C0HFJ9</accession>
<dbReference type="AlphaFoldDB" id="C0HFJ9"/>
<dbReference type="EMBL" id="BT061105">
    <property type="protein sequence ID" value="ACN25802.1"/>
    <property type="molecule type" value="mRNA"/>
</dbReference>
<protein>
    <submittedName>
        <fullName evidence="1">Uncharacterized protein</fullName>
    </submittedName>
</protein>
<reference evidence="1" key="1">
    <citation type="journal article" date="2009" name="PLoS Genet.">
        <title>Sequencing, mapping, and analysis of 27,455 maize full-length cDNAs.</title>
        <authorList>
            <person name="Soderlund C."/>
            <person name="Descour A."/>
            <person name="Kudrna D."/>
            <person name="Bomhoff M."/>
            <person name="Boyd L."/>
            <person name="Currie J."/>
            <person name="Angelova A."/>
            <person name="Collura K."/>
            <person name="Wissotski M."/>
            <person name="Ashley E."/>
            <person name="Morrow D."/>
            <person name="Fernandes J."/>
            <person name="Walbot V."/>
            <person name="Yu Y."/>
        </authorList>
    </citation>
    <scope>NUCLEOTIDE SEQUENCE</scope>
    <source>
        <strain evidence="1">B73</strain>
    </source>
</reference>
<name>C0HFJ9_MAIZE</name>